<dbReference type="PANTHER" id="PTHR24062">
    <property type="entry name" value="VOMERONASAL TYPE-1 RECEPTOR"/>
    <property type="match status" value="1"/>
</dbReference>
<evidence type="ECO:0000256" key="8">
    <source>
        <dbReference type="ARBA" id="ARBA00023040"/>
    </source>
</evidence>
<keyword evidence="6 13" id="KW-0812">Transmembrane</keyword>
<evidence type="ECO:0000256" key="13">
    <source>
        <dbReference type="RuleBase" id="RU364061"/>
    </source>
</evidence>
<proteinExistence type="inferred from homology"/>
<evidence type="ECO:0000256" key="12">
    <source>
        <dbReference type="ARBA" id="ARBA00023224"/>
    </source>
</evidence>
<feature type="domain" description="G-protein coupled receptors family 1 profile" evidence="14">
    <location>
        <begin position="23"/>
        <end position="285"/>
    </location>
</feature>
<dbReference type="Proteomes" id="UP000007648">
    <property type="component" value="Unassembled WGS sequence"/>
</dbReference>
<keyword evidence="11" id="KW-0325">Glycoprotein</keyword>
<evidence type="ECO:0000313" key="16">
    <source>
        <dbReference type="Proteomes" id="UP000007648"/>
    </source>
</evidence>
<evidence type="ECO:0000256" key="7">
    <source>
        <dbReference type="ARBA" id="ARBA00022989"/>
    </source>
</evidence>
<name>G3VR78_SARHA</name>
<keyword evidence="8 13" id="KW-0297">G-protein coupled receptor</keyword>
<keyword evidence="4 13" id="KW-1003">Cell membrane</keyword>
<evidence type="ECO:0000256" key="10">
    <source>
        <dbReference type="ARBA" id="ARBA00023170"/>
    </source>
</evidence>
<evidence type="ECO:0000256" key="5">
    <source>
        <dbReference type="ARBA" id="ARBA00022507"/>
    </source>
</evidence>
<feature type="transmembrane region" description="Helical" evidence="13">
    <location>
        <begin position="186"/>
        <end position="207"/>
    </location>
</feature>
<dbReference type="Ensembl" id="ENSSHAT00000005737.2">
    <property type="protein sequence ID" value="ENSSHAP00000005683.2"/>
    <property type="gene ID" value="ENSSHAG00000004965.2"/>
</dbReference>
<evidence type="ECO:0000256" key="11">
    <source>
        <dbReference type="ARBA" id="ARBA00023180"/>
    </source>
</evidence>
<reference evidence="15" key="3">
    <citation type="submission" date="2025-09" db="UniProtKB">
        <authorList>
            <consortium name="Ensembl"/>
        </authorList>
    </citation>
    <scope>IDENTIFICATION</scope>
</reference>
<evidence type="ECO:0000256" key="9">
    <source>
        <dbReference type="ARBA" id="ARBA00023136"/>
    </source>
</evidence>
<feature type="transmembrane region" description="Helical" evidence="13">
    <location>
        <begin position="9"/>
        <end position="35"/>
    </location>
</feature>
<keyword evidence="12 13" id="KW-0807">Transducer</keyword>
<evidence type="ECO:0000256" key="2">
    <source>
        <dbReference type="ARBA" id="ARBA00004651"/>
    </source>
</evidence>
<evidence type="ECO:0000259" key="14">
    <source>
        <dbReference type="PROSITE" id="PS50262"/>
    </source>
</evidence>
<dbReference type="PROSITE" id="PS50262">
    <property type="entry name" value="G_PROTEIN_RECEP_F1_2"/>
    <property type="match status" value="1"/>
</dbReference>
<dbReference type="GO" id="GO:0016503">
    <property type="term" value="F:pheromone receptor activity"/>
    <property type="evidence" value="ECO:0007669"/>
    <property type="project" value="InterPro"/>
</dbReference>
<keyword evidence="7 13" id="KW-1133">Transmembrane helix</keyword>
<feature type="transmembrane region" description="Helical" evidence="13">
    <location>
        <begin position="128"/>
        <end position="151"/>
    </location>
</feature>
<comment type="subcellular location">
    <subcellularLocation>
        <location evidence="2 13">Cell membrane</location>
        <topology evidence="2 13">Multi-pass membrane protein</topology>
    </subcellularLocation>
</comment>
<feature type="transmembrane region" description="Helical" evidence="13">
    <location>
        <begin position="267"/>
        <end position="286"/>
    </location>
</feature>
<organism evidence="15 16">
    <name type="scientific">Sarcophilus harrisii</name>
    <name type="common">Tasmanian devil</name>
    <name type="synonym">Sarcophilus laniarius</name>
    <dbReference type="NCBI Taxonomy" id="9305"/>
    <lineage>
        <taxon>Eukaryota</taxon>
        <taxon>Metazoa</taxon>
        <taxon>Chordata</taxon>
        <taxon>Craniata</taxon>
        <taxon>Vertebrata</taxon>
        <taxon>Euteleostomi</taxon>
        <taxon>Mammalia</taxon>
        <taxon>Metatheria</taxon>
        <taxon>Dasyuromorphia</taxon>
        <taxon>Dasyuridae</taxon>
        <taxon>Sarcophilus</taxon>
    </lineage>
</organism>
<feature type="transmembrane region" description="Helical" evidence="13">
    <location>
        <begin position="235"/>
        <end position="255"/>
    </location>
</feature>
<dbReference type="GO" id="GO:0007606">
    <property type="term" value="P:sensory perception of chemical stimulus"/>
    <property type="evidence" value="ECO:0007669"/>
    <property type="project" value="UniProtKB-ARBA"/>
</dbReference>
<protein>
    <recommendedName>
        <fullName evidence="13">Vomeronasal type-1 receptor</fullName>
    </recommendedName>
</protein>
<comment type="function">
    <text evidence="1">Putative pheromone receptor.</text>
</comment>
<dbReference type="PRINTS" id="PR01534">
    <property type="entry name" value="VOMERONASL1R"/>
</dbReference>
<evidence type="ECO:0000313" key="15">
    <source>
        <dbReference type="Ensembl" id="ENSSHAP00000005683.2"/>
    </source>
</evidence>
<reference evidence="15 16" key="1">
    <citation type="journal article" date="2011" name="Proc. Natl. Acad. Sci. U.S.A.">
        <title>Genetic diversity and population structure of the endangered marsupial Sarcophilus harrisii (Tasmanian devil).</title>
        <authorList>
            <person name="Miller W."/>
            <person name="Hayes V.M."/>
            <person name="Ratan A."/>
            <person name="Petersen D.C."/>
            <person name="Wittekindt N.E."/>
            <person name="Miller J."/>
            <person name="Walenz B."/>
            <person name="Knight J."/>
            <person name="Qi J."/>
            <person name="Zhao F."/>
            <person name="Wang Q."/>
            <person name="Bedoya-Reina O.C."/>
            <person name="Katiyar N."/>
            <person name="Tomsho L.P."/>
            <person name="Kasson L.M."/>
            <person name="Hardie R.A."/>
            <person name="Woodbridge P."/>
            <person name="Tindall E.A."/>
            <person name="Bertelsen M.F."/>
            <person name="Dixon D."/>
            <person name="Pyecroft S."/>
            <person name="Helgen K.M."/>
            <person name="Lesk A.M."/>
            <person name="Pringle T.H."/>
            <person name="Patterson N."/>
            <person name="Zhang Y."/>
            <person name="Kreiss A."/>
            <person name="Woods G.M."/>
            <person name="Jones M.E."/>
            <person name="Schuster S.C."/>
        </authorList>
    </citation>
    <scope>NUCLEOTIDE SEQUENCE [LARGE SCALE GENOMIC DNA]</scope>
</reference>
<sequence>TMFPQEKVLWIFCLIQFIIGILGNGLLFCMYIFNFRSGYRKRSIDPILLHFIFTNALLLLFRGIPEMLGIKKWEYFVNDIGCKFMSYLQSVCRGLSLSSTSLLSVFQAITISPTTLFWSKIKTKAPKCVLPCCLLYWIFNMLIDVFVPIYITGPKNRTIKGRLSLGFCSLNVNGMRPLKPVIWKSVYNFVFVGIMACSSVYMVFILYRHHQQVKHIHHTNLTSSVSPEIQATRSILLLASTFVCFSTVSGPFIIYIESFQKTISWTYYVSALLSMSFQSLSPFVLLSSDIHILKSFCVF</sequence>
<evidence type="ECO:0000256" key="1">
    <source>
        <dbReference type="ARBA" id="ARBA00003878"/>
    </source>
</evidence>
<accession>G3VR78</accession>
<dbReference type="GO" id="GO:0019236">
    <property type="term" value="P:response to pheromone"/>
    <property type="evidence" value="ECO:0007669"/>
    <property type="project" value="UniProtKB-KW"/>
</dbReference>
<dbReference type="InterPro" id="IPR004072">
    <property type="entry name" value="Vmron_rcpt_1"/>
</dbReference>
<dbReference type="GO" id="GO:0005886">
    <property type="term" value="C:plasma membrane"/>
    <property type="evidence" value="ECO:0007669"/>
    <property type="project" value="UniProtKB-SubCell"/>
</dbReference>
<reference evidence="15" key="2">
    <citation type="submission" date="2025-08" db="UniProtKB">
        <authorList>
            <consortium name="Ensembl"/>
        </authorList>
    </citation>
    <scope>IDENTIFICATION</scope>
</reference>
<evidence type="ECO:0000256" key="6">
    <source>
        <dbReference type="ARBA" id="ARBA00022692"/>
    </source>
</evidence>
<evidence type="ECO:0000256" key="3">
    <source>
        <dbReference type="ARBA" id="ARBA00010663"/>
    </source>
</evidence>
<dbReference type="InParanoid" id="G3VR78"/>
<dbReference type="HOGENOM" id="CLU_058641_1_0_1"/>
<dbReference type="FunFam" id="1.20.1070.10:FF:000033">
    <property type="entry name" value="Vomeronasal type-1 receptor"/>
    <property type="match status" value="1"/>
</dbReference>
<keyword evidence="5 13" id="KW-0589">Pheromone response</keyword>
<comment type="similarity">
    <text evidence="3 13">Belongs to the G-protein coupled receptor 1 family.</text>
</comment>
<keyword evidence="16" id="KW-1185">Reference proteome</keyword>
<dbReference type="AlphaFoldDB" id="G3VR78"/>
<dbReference type="Pfam" id="PF03402">
    <property type="entry name" value="V1R"/>
    <property type="match status" value="1"/>
</dbReference>
<dbReference type="InterPro" id="IPR017452">
    <property type="entry name" value="GPCR_Rhodpsn_7TM"/>
</dbReference>
<dbReference type="eggNOG" id="ENOG502RD1P">
    <property type="taxonomic scope" value="Eukaryota"/>
</dbReference>
<keyword evidence="9 13" id="KW-0472">Membrane</keyword>
<dbReference type="Gene3D" id="1.20.1070.10">
    <property type="entry name" value="Rhodopsin 7-helix transmembrane proteins"/>
    <property type="match status" value="1"/>
</dbReference>
<dbReference type="SUPFAM" id="SSF81321">
    <property type="entry name" value="Family A G protein-coupled receptor-like"/>
    <property type="match status" value="1"/>
</dbReference>
<dbReference type="GeneTree" id="ENSGT00960000186612"/>
<keyword evidence="10 13" id="KW-0675">Receptor</keyword>
<gene>
    <name evidence="15" type="primary">LOC100934736</name>
</gene>
<evidence type="ECO:0000256" key="4">
    <source>
        <dbReference type="ARBA" id="ARBA00022475"/>
    </source>
</evidence>